<dbReference type="PANTHER" id="PTHR36122">
    <property type="entry name" value="NICOTINAMIDE RIBOSIDE TRANSPORTER PNUC"/>
    <property type="match status" value="1"/>
</dbReference>
<feature type="transmembrane region" description="Helical" evidence="10">
    <location>
        <begin position="6"/>
        <end position="27"/>
    </location>
</feature>
<comment type="function">
    <text evidence="1">Required for nicotinamide riboside transport across the inner membrane.</text>
</comment>
<dbReference type="Proteomes" id="UP000288405">
    <property type="component" value="Unassembled WGS sequence"/>
</dbReference>
<keyword evidence="5" id="KW-0813">Transport</keyword>
<evidence type="ECO:0000256" key="10">
    <source>
        <dbReference type="SAM" id="Phobius"/>
    </source>
</evidence>
<feature type="transmembrane region" description="Helical" evidence="10">
    <location>
        <begin position="93"/>
        <end position="114"/>
    </location>
</feature>
<sequence>MDRLINLLELSSGLELTAVAFAIAYIVLAIRQSLWCWPAAVCSASLFSWLFFQGNLYMEAWLQAYYVAIAFYGFWVWRFGNKHQPIPITTRPLGFHVVWVFLLLVTSIFISIYLRLRTDAVFPELDTVTTLFSLFTTYLVARKVLENWLYWIVINSLYVWLFTLQGFQATAILFAIYVIMSTVGYIRWRQDYRQNQRKRVDSAGMRVSPAR</sequence>
<evidence type="ECO:0000313" key="12">
    <source>
        <dbReference type="Proteomes" id="UP000288405"/>
    </source>
</evidence>
<feature type="transmembrane region" description="Helical" evidence="10">
    <location>
        <begin position="171"/>
        <end position="188"/>
    </location>
</feature>
<keyword evidence="6" id="KW-1003">Cell membrane</keyword>
<evidence type="ECO:0000256" key="2">
    <source>
        <dbReference type="ARBA" id="ARBA00004651"/>
    </source>
</evidence>
<comment type="similarity">
    <text evidence="3">Belongs to the nicotinamide ribonucleoside (NR) uptake permease (TC 4.B.1) family.</text>
</comment>
<feature type="transmembrane region" description="Helical" evidence="10">
    <location>
        <begin position="64"/>
        <end position="81"/>
    </location>
</feature>
<evidence type="ECO:0000256" key="5">
    <source>
        <dbReference type="ARBA" id="ARBA00022448"/>
    </source>
</evidence>
<proteinExistence type="inferred from homology"/>
<keyword evidence="8 10" id="KW-1133">Transmembrane helix</keyword>
<dbReference type="AlphaFoldDB" id="A0A432WKA3"/>
<dbReference type="Pfam" id="PF04973">
    <property type="entry name" value="NMN_transporter"/>
    <property type="match status" value="1"/>
</dbReference>
<keyword evidence="7 10" id="KW-0812">Transmembrane</keyword>
<evidence type="ECO:0000256" key="7">
    <source>
        <dbReference type="ARBA" id="ARBA00022692"/>
    </source>
</evidence>
<evidence type="ECO:0000256" key="3">
    <source>
        <dbReference type="ARBA" id="ARBA00006669"/>
    </source>
</evidence>
<organism evidence="11 12">
    <name type="scientific">Aliidiomarina sanyensis</name>
    <dbReference type="NCBI Taxonomy" id="1249555"/>
    <lineage>
        <taxon>Bacteria</taxon>
        <taxon>Pseudomonadati</taxon>
        <taxon>Pseudomonadota</taxon>
        <taxon>Gammaproteobacteria</taxon>
        <taxon>Alteromonadales</taxon>
        <taxon>Idiomarinaceae</taxon>
        <taxon>Aliidiomarina</taxon>
    </lineage>
</organism>
<evidence type="ECO:0000256" key="8">
    <source>
        <dbReference type="ARBA" id="ARBA00022989"/>
    </source>
</evidence>
<dbReference type="RefSeq" id="WP_126776605.1">
    <property type="nucleotide sequence ID" value="NZ_PIPM01000004.1"/>
</dbReference>
<reference evidence="11 12" key="1">
    <citation type="journal article" date="2011" name="Front. Microbiol.">
        <title>Genomic signatures of strain selection and enhancement in Bacillus atrophaeus var. globigii, a historical biowarfare simulant.</title>
        <authorList>
            <person name="Gibbons H.S."/>
            <person name="Broomall S.M."/>
            <person name="McNew L.A."/>
            <person name="Daligault H."/>
            <person name="Chapman C."/>
            <person name="Bruce D."/>
            <person name="Karavis M."/>
            <person name="Krepps M."/>
            <person name="McGregor P.A."/>
            <person name="Hong C."/>
            <person name="Park K.H."/>
            <person name="Akmal A."/>
            <person name="Feldman A."/>
            <person name="Lin J.S."/>
            <person name="Chang W.E."/>
            <person name="Higgs B.W."/>
            <person name="Demirev P."/>
            <person name="Lindquist J."/>
            <person name="Liem A."/>
            <person name="Fochler E."/>
            <person name="Read T.D."/>
            <person name="Tapia R."/>
            <person name="Johnson S."/>
            <person name="Bishop-Lilly K.A."/>
            <person name="Detter C."/>
            <person name="Han C."/>
            <person name="Sozhamannan S."/>
            <person name="Rosenzweig C.N."/>
            <person name="Skowronski E.W."/>
        </authorList>
    </citation>
    <scope>NUCLEOTIDE SEQUENCE [LARGE SCALE GENOMIC DNA]</scope>
    <source>
        <strain evidence="11 12">GYP-17</strain>
    </source>
</reference>
<evidence type="ECO:0000313" key="11">
    <source>
        <dbReference type="EMBL" id="RUO34188.1"/>
    </source>
</evidence>
<accession>A0A432WKA3</accession>
<dbReference type="EMBL" id="PIPM01000004">
    <property type="protein sequence ID" value="RUO34188.1"/>
    <property type="molecule type" value="Genomic_DNA"/>
</dbReference>
<evidence type="ECO:0000256" key="4">
    <source>
        <dbReference type="ARBA" id="ARBA00017522"/>
    </source>
</evidence>
<evidence type="ECO:0000256" key="1">
    <source>
        <dbReference type="ARBA" id="ARBA00002672"/>
    </source>
</evidence>
<name>A0A432WKA3_9GAMM</name>
<dbReference type="OrthoDB" id="9791248at2"/>
<comment type="caution">
    <text evidence="11">The sequence shown here is derived from an EMBL/GenBank/DDBJ whole genome shotgun (WGS) entry which is preliminary data.</text>
</comment>
<keyword evidence="12" id="KW-1185">Reference proteome</keyword>
<evidence type="ECO:0000256" key="9">
    <source>
        <dbReference type="ARBA" id="ARBA00023136"/>
    </source>
</evidence>
<dbReference type="NCBIfam" id="TIGR01528">
    <property type="entry name" value="NMN_trans_PnuC"/>
    <property type="match status" value="1"/>
</dbReference>
<dbReference type="GO" id="GO:0034257">
    <property type="term" value="F:nicotinamide riboside transmembrane transporter activity"/>
    <property type="evidence" value="ECO:0007669"/>
    <property type="project" value="InterPro"/>
</dbReference>
<feature type="transmembrane region" description="Helical" evidence="10">
    <location>
        <begin position="34"/>
        <end position="52"/>
    </location>
</feature>
<evidence type="ECO:0000256" key="6">
    <source>
        <dbReference type="ARBA" id="ARBA00022475"/>
    </source>
</evidence>
<gene>
    <name evidence="11" type="ORF">CWE11_05520</name>
</gene>
<comment type="subcellular location">
    <subcellularLocation>
        <location evidence="2">Cell membrane</location>
        <topology evidence="2">Multi-pass membrane protein</topology>
    </subcellularLocation>
</comment>
<dbReference type="PANTHER" id="PTHR36122:SF2">
    <property type="entry name" value="NICOTINAMIDE RIBOSIDE TRANSPORTER PNUC"/>
    <property type="match status" value="1"/>
</dbReference>
<dbReference type="InterPro" id="IPR006419">
    <property type="entry name" value="NMN_transpt_PnuC"/>
</dbReference>
<dbReference type="GO" id="GO:0005886">
    <property type="term" value="C:plasma membrane"/>
    <property type="evidence" value="ECO:0007669"/>
    <property type="project" value="UniProtKB-SubCell"/>
</dbReference>
<protein>
    <recommendedName>
        <fullName evidence="4">Nicotinamide riboside transporter PnuC</fullName>
    </recommendedName>
</protein>
<keyword evidence="9 10" id="KW-0472">Membrane</keyword>
<feature type="transmembrane region" description="Helical" evidence="10">
    <location>
        <begin position="148"/>
        <end position="165"/>
    </location>
</feature>